<dbReference type="Gene3D" id="3.30.360.10">
    <property type="entry name" value="Dihydrodipicolinate Reductase, domain 2"/>
    <property type="match status" value="1"/>
</dbReference>
<dbReference type="Gene3D" id="3.40.50.720">
    <property type="entry name" value="NAD(P)-binding Rossmann-like Domain"/>
    <property type="match status" value="1"/>
</dbReference>
<proteinExistence type="predicted"/>
<dbReference type="Pfam" id="PF00044">
    <property type="entry name" value="Gp_dh_N"/>
    <property type="match status" value="1"/>
</dbReference>
<dbReference type="GO" id="GO:0051287">
    <property type="term" value="F:NAD binding"/>
    <property type="evidence" value="ECO:0007669"/>
    <property type="project" value="InterPro"/>
</dbReference>
<dbReference type="EMBL" id="MN739234">
    <property type="protein sequence ID" value="QHS94845.1"/>
    <property type="molecule type" value="Genomic_DNA"/>
</dbReference>
<evidence type="ECO:0000256" key="1">
    <source>
        <dbReference type="ARBA" id="ARBA00023002"/>
    </source>
</evidence>
<protein>
    <recommendedName>
        <fullName evidence="2">Glyceraldehyde 3-phosphate dehydrogenase NAD(P) binding domain-containing protein</fullName>
    </recommendedName>
</protein>
<organism evidence="3">
    <name type="scientific">viral metagenome</name>
    <dbReference type="NCBI Taxonomy" id="1070528"/>
    <lineage>
        <taxon>unclassified sequences</taxon>
        <taxon>metagenomes</taxon>
        <taxon>organismal metagenomes</taxon>
    </lineage>
</organism>
<dbReference type="PANTHER" id="PTHR43148">
    <property type="entry name" value="GLYCERALDEHYDE-3-PHOSPHATE DEHYDROGENASE 2"/>
    <property type="match status" value="1"/>
</dbReference>
<dbReference type="InterPro" id="IPR020828">
    <property type="entry name" value="GlycerAld_3-P_DH_NAD(P)-bd"/>
</dbReference>
<dbReference type="Pfam" id="PF02800">
    <property type="entry name" value="Gp_dh_C"/>
    <property type="match status" value="1"/>
</dbReference>
<dbReference type="InterPro" id="IPR036291">
    <property type="entry name" value="NAD(P)-bd_dom_sf"/>
</dbReference>
<feature type="domain" description="Glyceraldehyde 3-phosphate dehydrogenase NAD(P) binding" evidence="2">
    <location>
        <begin position="2"/>
        <end position="156"/>
    </location>
</feature>
<sequence length="336" mass="38274">MINIGINGFGRIGKSLLLQSLTIPNIKVCTINNPYFDIKTLTSYLLHDSCHKMSLRPRDIYHLNNNTVFIKGQKICIMNKLNKDLEGKKIWNPYTPNDIKYLIDTTGNVLTTDNAQMHNVPYFIMCAPPEDKTPQFIFNGNHEKYNGERIISNSSSTTNALVPLLKIFDETVGVDKVNFITVHSSTSSQNVTDNADIKSRIHRSIINNIIPYKTGASISTEVIMPKLEGKVFGTSVRVPTNNVSMINVTVHFEMAINIYEMLSLLRPHNNNSIIINEDPYVVSSDFITTEIPTIIDLPLIVKISEYEYNFTIWYDNEWSYSTQILKLIKHLEKINI</sequence>
<dbReference type="PRINTS" id="PR00078">
    <property type="entry name" value="G3PDHDRGNASE"/>
</dbReference>
<reference evidence="3" key="1">
    <citation type="journal article" date="2020" name="Nature">
        <title>Giant virus diversity and host interactions through global metagenomics.</title>
        <authorList>
            <person name="Schulz F."/>
            <person name="Roux S."/>
            <person name="Paez-Espino D."/>
            <person name="Jungbluth S."/>
            <person name="Walsh D.A."/>
            <person name="Denef V.J."/>
            <person name="McMahon K.D."/>
            <person name="Konstantinidis K.T."/>
            <person name="Eloe-Fadrosh E.A."/>
            <person name="Kyrpides N.C."/>
            <person name="Woyke T."/>
        </authorList>
    </citation>
    <scope>NUCLEOTIDE SEQUENCE</scope>
    <source>
        <strain evidence="3">GVMAG-M-3300018428-16</strain>
    </source>
</reference>
<dbReference type="InterPro" id="IPR020831">
    <property type="entry name" value="GlycerAld/Erythrose_P_DH"/>
</dbReference>
<evidence type="ECO:0000313" key="3">
    <source>
        <dbReference type="EMBL" id="QHS94845.1"/>
    </source>
</evidence>
<evidence type="ECO:0000259" key="2">
    <source>
        <dbReference type="SMART" id="SM00846"/>
    </source>
</evidence>
<keyword evidence="1" id="KW-0560">Oxidoreductase</keyword>
<dbReference type="AlphaFoldDB" id="A0A6C0BQW8"/>
<dbReference type="GO" id="GO:0016620">
    <property type="term" value="F:oxidoreductase activity, acting on the aldehyde or oxo group of donors, NAD or NADP as acceptor"/>
    <property type="evidence" value="ECO:0007669"/>
    <property type="project" value="InterPro"/>
</dbReference>
<dbReference type="InterPro" id="IPR020829">
    <property type="entry name" value="GlycerAld_3-P_DH_cat"/>
</dbReference>
<dbReference type="PIRSF" id="PIRSF000149">
    <property type="entry name" value="GAP_DH"/>
    <property type="match status" value="1"/>
</dbReference>
<name>A0A6C0BQW8_9ZZZZ</name>
<accession>A0A6C0BQW8</accession>
<dbReference type="SUPFAM" id="SSF55347">
    <property type="entry name" value="Glyceraldehyde-3-phosphate dehydrogenase-like, C-terminal domain"/>
    <property type="match status" value="1"/>
</dbReference>
<dbReference type="SUPFAM" id="SSF51735">
    <property type="entry name" value="NAD(P)-binding Rossmann-fold domains"/>
    <property type="match status" value="1"/>
</dbReference>
<dbReference type="SMART" id="SM00846">
    <property type="entry name" value="Gp_dh_N"/>
    <property type="match status" value="1"/>
</dbReference>